<protein>
    <submittedName>
        <fullName evidence="5">Remorin-like</fullName>
    </submittedName>
</protein>
<evidence type="ECO:0000313" key="6">
    <source>
        <dbReference type="Proteomes" id="UP000327157"/>
    </source>
</evidence>
<keyword evidence="6" id="KW-1185">Reference proteome</keyword>
<comment type="caution">
    <text evidence="5">The sequence shown here is derived from an EMBL/GenBank/DDBJ whole genome shotgun (WGS) entry which is preliminary data.</text>
</comment>
<name>A0A5N5G4E6_9ROSA</name>
<reference evidence="6" key="2">
    <citation type="submission" date="2019-10" db="EMBL/GenBank/DDBJ databases">
        <title>A de novo genome assembly of a pear dwarfing rootstock.</title>
        <authorList>
            <person name="Wang F."/>
            <person name="Wang J."/>
            <person name="Li S."/>
            <person name="Zhang Y."/>
            <person name="Fang M."/>
            <person name="Ma L."/>
            <person name="Zhao Y."/>
            <person name="Jiang S."/>
        </authorList>
    </citation>
    <scope>NUCLEOTIDE SEQUENCE [LARGE SCALE GENOMIC DNA]</scope>
</reference>
<dbReference type="PANTHER" id="PTHR31775:SF29">
    <property type="entry name" value="REMORIN C-TERMINAL DOMAIN-CONTAINING PROTEIN"/>
    <property type="match status" value="1"/>
</dbReference>
<feature type="region of interest" description="Disordered" evidence="2">
    <location>
        <begin position="1"/>
        <end position="62"/>
    </location>
</feature>
<feature type="compositionally biased region" description="Basic and acidic residues" evidence="2">
    <location>
        <begin position="1"/>
        <end position="12"/>
    </location>
</feature>
<dbReference type="EMBL" id="SMOL01000553">
    <property type="protein sequence ID" value="KAB2608570.1"/>
    <property type="molecule type" value="Genomic_DNA"/>
</dbReference>
<reference evidence="5 6" key="3">
    <citation type="submission" date="2019-11" db="EMBL/GenBank/DDBJ databases">
        <title>A de novo genome assembly of a pear dwarfing rootstock.</title>
        <authorList>
            <person name="Wang F."/>
            <person name="Wang J."/>
            <person name="Li S."/>
            <person name="Zhang Y."/>
            <person name="Fang M."/>
            <person name="Ma L."/>
            <person name="Zhao Y."/>
            <person name="Jiang S."/>
        </authorList>
    </citation>
    <scope>NUCLEOTIDE SEQUENCE [LARGE SCALE GENOMIC DNA]</scope>
    <source>
        <strain evidence="5">S2</strain>
        <tissue evidence="5">Leaf</tissue>
    </source>
</reference>
<dbReference type="Proteomes" id="UP000327157">
    <property type="component" value="Chromosome 14"/>
</dbReference>
<comment type="similarity">
    <text evidence="1">Belongs to the remorin family.</text>
</comment>
<dbReference type="OrthoDB" id="684343at2759"/>
<reference evidence="5 6" key="1">
    <citation type="submission" date="2019-09" db="EMBL/GenBank/DDBJ databases">
        <authorList>
            <person name="Ou C."/>
        </authorList>
    </citation>
    <scope>NUCLEOTIDE SEQUENCE [LARGE SCALE GENOMIC DNA]</scope>
    <source>
        <strain evidence="5">S2</strain>
        <tissue evidence="5">Leaf</tissue>
    </source>
</reference>
<gene>
    <name evidence="5" type="ORF">D8674_011738</name>
</gene>
<feature type="domain" description="Remorin C-terminal" evidence="3">
    <location>
        <begin position="94"/>
        <end position="199"/>
    </location>
</feature>
<dbReference type="InterPro" id="IPR005518">
    <property type="entry name" value="Remorin_N"/>
</dbReference>
<feature type="compositionally biased region" description="Basic and acidic residues" evidence="2">
    <location>
        <begin position="33"/>
        <end position="44"/>
    </location>
</feature>
<dbReference type="Pfam" id="PF03766">
    <property type="entry name" value="Remorin_N"/>
    <property type="match status" value="1"/>
</dbReference>
<evidence type="ECO:0000256" key="2">
    <source>
        <dbReference type="SAM" id="MobiDB-lite"/>
    </source>
</evidence>
<dbReference type="InterPro" id="IPR005516">
    <property type="entry name" value="Remorin_C"/>
</dbReference>
<evidence type="ECO:0000259" key="4">
    <source>
        <dbReference type="Pfam" id="PF03766"/>
    </source>
</evidence>
<evidence type="ECO:0000256" key="1">
    <source>
        <dbReference type="ARBA" id="ARBA00005711"/>
    </source>
</evidence>
<dbReference type="Pfam" id="PF03763">
    <property type="entry name" value="Remorin_C"/>
    <property type="match status" value="1"/>
</dbReference>
<evidence type="ECO:0000313" key="5">
    <source>
        <dbReference type="EMBL" id="KAB2608570.1"/>
    </source>
</evidence>
<feature type="domain" description="Remorin N-terminal" evidence="4">
    <location>
        <begin position="37"/>
        <end position="90"/>
    </location>
</feature>
<dbReference type="AlphaFoldDB" id="A0A5N5G4E6"/>
<dbReference type="PANTHER" id="PTHR31775">
    <property type="entry name" value="OS02G0117200 PROTEIN"/>
    <property type="match status" value="1"/>
</dbReference>
<organism evidence="5 6">
    <name type="scientific">Pyrus ussuriensis x Pyrus communis</name>
    <dbReference type="NCBI Taxonomy" id="2448454"/>
    <lineage>
        <taxon>Eukaryota</taxon>
        <taxon>Viridiplantae</taxon>
        <taxon>Streptophyta</taxon>
        <taxon>Embryophyta</taxon>
        <taxon>Tracheophyta</taxon>
        <taxon>Spermatophyta</taxon>
        <taxon>Magnoliopsida</taxon>
        <taxon>eudicotyledons</taxon>
        <taxon>Gunneridae</taxon>
        <taxon>Pentapetalae</taxon>
        <taxon>rosids</taxon>
        <taxon>fabids</taxon>
        <taxon>Rosales</taxon>
        <taxon>Rosaceae</taxon>
        <taxon>Amygdaloideae</taxon>
        <taxon>Maleae</taxon>
        <taxon>Pyrus</taxon>
    </lineage>
</organism>
<accession>A0A5N5G4E6</accession>
<evidence type="ECO:0000259" key="3">
    <source>
        <dbReference type="Pfam" id="PF03763"/>
    </source>
</evidence>
<proteinExistence type="inferred from homology"/>
<sequence length="213" mass="23627">MGDQEEHKRAEGETPSVSAIPPTAEEVPAVVKNEGENHATEDKSVIPIPEETASPPPAAPAAAAVKEIANPAVKKGVGSSTDRDVLFAKIEMEKRLALIKAWEESEKTKAENKACRRMSIVELWENNKRTNVEAELRKIEEKYEKKKAGYAEKMKNKVAEIHKTGEERKAIIEAKKKEQSLKVEETAAKFRSTGNTPKKLLLWCCVCQHSAVK</sequence>